<gene>
    <name evidence="2" type="primary">105312272</name>
</gene>
<comment type="similarity">
    <text evidence="1">Belongs to the CDC123 family.</text>
</comment>
<sequence length="369" mass="42182">MINPESLSNVKLKKATGEKDRSAPNYQLALQGEVTQEKEAERRDYLFSTGLDRWYSSLKDKTFKTEFLSIRPDEARTIIQHWERFFKERTSNDPEPTPETGLSIPIELSDMAQRIESVINKLSPNGKGVFVKLSTRSPKDSHFAFMKAKRHYTSQLATIRAEGSKGPSLNDKLILLQESVINSLNVKTGEEAVQLLASSTRVGEDLQYALDTGESSGPIDPLQLSETCSLVLREWVDIPLWAEFRGFVWGRELTSIGQYNHPVVFPQLQSLVPLIQSDLETFYDSIKAQIPIDRYIIDFAWTPEQVYLVEINPFDGEIVFPASTGLWDWEKDKEQMMKGPLELRIRTIEQDPLLLRNTTDPMWRAVLDQ</sequence>
<evidence type="ECO:0000256" key="1">
    <source>
        <dbReference type="ARBA" id="ARBA00011047"/>
    </source>
</evidence>
<dbReference type="PANTHER" id="PTHR15323">
    <property type="entry name" value="D123 PROTEIN"/>
    <property type="match status" value="1"/>
</dbReference>
<evidence type="ECO:0000313" key="2">
    <source>
        <dbReference type="EnsemblMetazoa" id="Aqu2.1.35567_001"/>
    </source>
</evidence>
<dbReference type="EnsemblMetazoa" id="XM_011404785.1">
    <property type="protein sequence ID" value="XP_011403087.1"/>
    <property type="gene ID" value="LOC105312272"/>
</dbReference>
<dbReference type="OMA" id="VWVIEIN"/>
<dbReference type="Pfam" id="PF07065">
    <property type="entry name" value="D123"/>
    <property type="match status" value="1"/>
</dbReference>
<keyword evidence="3" id="KW-1185">Reference proteome</keyword>
<protein>
    <submittedName>
        <fullName evidence="2">Uncharacterized protein</fullName>
    </submittedName>
</protein>
<dbReference type="OrthoDB" id="360540at2759"/>
<name>A0A1X7V7T4_AMPQE</name>
<dbReference type="InParanoid" id="A0A1X7V7T4"/>
<accession>A0A1X7V7T4</accession>
<proteinExistence type="inferred from homology"/>
<reference evidence="2" key="2">
    <citation type="submission" date="2017-05" db="UniProtKB">
        <authorList>
            <consortium name="EnsemblMetazoa"/>
        </authorList>
    </citation>
    <scope>IDENTIFICATION</scope>
</reference>
<reference evidence="3" key="1">
    <citation type="journal article" date="2010" name="Nature">
        <title>The Amphimedon queenslandica genome and the evolution of animal complexity.</title>
        <authorList>
            <person name="Srivastava M."/>
            <person name="Simakov O."/>
            <person name="Chapman J."/>
            <person name="Fahey B."/>
            <person name="Gauthier M.E."/>
            <person name="Mitros T."/>
            <person name="Richards G.S."/>
            <person name="Conaco C."/>
            <person name="Dacre M."/>
            <person name="Hellsten U."/>
            <person name="Larroux C."/>
            <person name="Putnam N.H."/>
            <person name="Stanke M."/>
            <person name="Adamska M."/>
            <person name="Darling A."/>
            <person name="Degnan S.M."/>
            <person name="Oakley T.H."/>
            <person name="Plachetzki D.C."/>
            <person name="Zhai Y."/>
            <person name="Adamski M."/>
            <person name="Calcino A."/>
            <person name="Cummins S.F."/>
            <person name="Goodstein D.M."/>
            <person name="Harris C."/>
            <person name="Jackson D.J."/>
            <person name="Leys S.P."/>
            <person name="Shu S."/>
            <person name="Woodcroft B.J."/>
            <person name="Vervoort M."/>
            <person name="Kosik K.S."/>
            <person name="Manning G."/>
            <person name="Degnan B.M."/>
            <person name="Rokhsar D.S."/>
        </authorList>
    </citation>
    <scope>NUCLEOTIDE SEQUENCE [LARGE SCALE GENOMIC DNA]</scope>
</reference>
<dbReference type="GO" id="GO:0005737">
    <property type="term" value="C:cytoplasm"/>
    <property type="evidence" value="ECO:0007669"/>
    <property type="project" value="TreeGrafter"/>
</dbReference>
<organism evidence="2">
    <name type="scientific">Amphimedon queenslandica</name>
    <name type="common">Sponge</name>
    <dbReference type="NCBI Taxonomy" id="400682"/>
    <lineage>
        <taxon>Eukaryota</taxon>
        <taxon>Metazoa</taxon>
        <taxon>Porifera</taxon>
        <taxon>Demospongiae</taxon>
        <taxon>Heteroscleromorpha</taxon>
        <taxon>Haplosclerida</taxon>
        <taxon>Niphatidae</taxon>
        <taxon>Amphimedon</taxon>
    </lineage>
</organism>
<evidence type="ECO:0000313" key="3">
    <source>
        <dbReference type="Proteomes" id="UP000007879"/>
    </source>
</evidence>
<dbReference type="eggNOG" id="KOG2983">
    <property type="taxonomic scope" value="Eukaryota"/>
</dbReference>
<dbReference type="PANTHER" id="PTHR15323:SF6">
    <property type="entry name" value="CELL DIVISION CYCLE PROTEIN 123 HOMOLOG"/>
    <property type="match status" value="1"/>
</dbReference>
<dbReference type="STRING" id="400682.A0A1X7V7T4"/>
<dbReference type="Proteomes" id="UP000007879">
    <property type="component" value="Unassembled WGS sequence"/>
</dbReference>
<dbReference type="KEGG" id="aqu:105312272"/>
<dbReference type="EnsemblMetazoa" id="Aqu2.1.35567_001">
    <property type="protein sequence ID" value="Aqu2.1.35567_001"/>
    <property type="gene ID" value="Aqu2.1.35567"/>
</dbReference>
<dbReference type="AlphaFoldDB" id="A0A1X7V7T4"/>
<dbReference type="InterPro" id="IPR009772">
    <property type="entry name" value="CDC123"/>
</dbReference>